<name>A0A8X6YSH6_9ARAC</name>
<evidence type="ECO:0000313" key="3">
    <source>
        <dbReference type="Proteomes" id="UP000886998"/>
    </source>
</evidence>
<dbReference type="Gene3D" id="1.10.10.1450">
    <property type="match status" value="1"/>
</dbReference>
<dbReference type="Proteomes" id="UP000886998">
    <property type="component" value="Unassembled WGS sequence"/>
</dbReference>
<accession>A0A8X6YSH6</accession>
<dbReference type="EMBL" id="BMAV01021019">
    <property type="protein sequence ID" value="GFY74909.1"/>
    <property type="molecule type" value="Genomic_DNA"/>
</dbReference>
<dbReference type="OrthoDB" id="616263at2759"/>
<reference evidence="2" key="1">
    <citation type="submission" date="2020-08" db="EMBL/GenBank/DDBJ databases">
        <title>Multicomponent nature underlies the extraordinary mechanical properties of spider dragline silk.</title>
        <authorList>
            <person name="Kono N."/>
            <person name="Nakamura H."/>
            <person name="Mori M."/>
            <person name="Yoshida Y."/>
            <person name="Ohtoshi R."/>
            <person name="Malay A.D."/>
            <person name="Moran D.A.P."/>
            <person name="Tomita M."/>
            <person name="Numata K."/>
            <person name="Arakawa K."/>
        </authorList>
    </citation>
    <scope>NUCLEOTIDE SEQUENCE</scope>
</reference>
<evidence type="ECO:0000313" key="2">
    <source>
        <dbReference type="EMBL" id="GFY74909.1"/>
    </source>
</evidence>
<feature type="domain" description="Mos1 transposase HTH" evidence="1">
    <location>
        <begin position="3"/>
        <end position="50"/>
    </location>
</feature>
<evidence type="ECO:0000259" key="1">
    <source>
        <dbReference type="Pfam" id="PF17906"/>
    </source>
</evidence>
<gene>
    <name evidence="2" type="ORF">TNIN_225541</name>
</gene>
<dbReference type="Pfam" id="PF17906">
    <property type="entry name" value="HTH_48"/>
    <property type="match status" value="1"/>
</dbReference>
<dbReference type="InterPro" id="IPR041426">
    <property type="entry name" value="Mos1_HTH"/>
</dbReference>
<dbReference type="AlphaFoldDB" id="A0A8X6YSH6"/>
<organism evidence="2 3">
    <name type="scientific">Trichonephila inaurata madagascariensis</name>
    <dbReference type="NCBI Taxonomy" id="2747483"/>
    <lineage>
        <taxon>Eukaryota</taxon>
        <taxon>Metazoa</taxon>
        <taxon>Ecdysozoa</taxon>
        <taxon>Arthropoda</taxon>
        <taxon>Chelicerata</taxon>
        <taxon>Arachnida</taxon>
        <taxon>Araneae</taxon>
        <taxon>Araneomorphae</taxon>
        <taxon>Entelegynae</taxon>
        <taxon>Araneoidea</taxon>
        <taxon>Nephilidae</taxon>
        <taxon>Trichonephila</taxon>
        <taxon>Trichonephila inaurata</taxon>
    </lineage>
</organism>
<proteinExistence type="predicted"/>
<comment type="caution">
    <text evidence="2">The sequence shown here is derived from an EMBL/GenBank/DDBJ whole genome shotgun (WGS) entry which is preliminary data.</text>
</comment>
<feature type="non-terminal residue" evidence="2">
    <location>
        <position position="1"/>
    </location>
</feature>
<keyword evidence="3" id="KW-1185">Reference proteome</keyword>
<sequence length="71" mass="8283">NSRDFRVLFLYEWKSDQNAAAAALNINVKFGDDSVNEHIIRRWYAKFESGHESLTNEDRGRLKTVVKNEVL</sequence>
<protein>
    <recommendedName>
        <fullName evidence="1">Mos1 transposase HTH domain-containing protein</fullName>
    </recommendedName>
</protein>